<dbReference type="Proteomes" id="UP001140076">
    <property type="component" value="Unassembled WGS sequence"/>
</dbReference>
<evidence type="ECO:0000259" key="2">
    <source>
        <dbReference type="PROSITE" id="PS50995"/>
    </source>
</evidence>
<dbReference type="AlphaFoldDB" id="A0A9X3NRR6"/>
<name>A0A9X3NRR6_9ACTN</name>
<evidence type="ECO:0000256" key="1">
    <source>
        <dbReference type="SAM" id="MobiDB-lite"/>
    </source>
</evidence>
<gene>
    <name evidence="3" type="ORF">LG943_00875</name>
</gene>
<comment type="caution">
    <text evidence="3">The sequence shown here is derived from an EMBL/GenBank/DDBJ whole genome shotgun (WGS) entry which is preliminary data.</text>
</comment>
<dbReference type="InterPro" id="IPR039422">
    <property type="entry name" value="MarR/SlyA-like"/>
</dbReference>
<dbReference type="SUPFAM" id="SSF46785">
    <property type="entry name" value="Winged helix' DNA-binding domain"/>
    <property type="match status" value="1"/>
</dbReference>
<dbReference type="Pfam" id="PF12802">
    <property type="entry name" value="MarR_2"/>
    <property type="match status" value="1"/>
</dbReference>
<dbReference type="InterPro" id="IPR036388">
    <property type="entry name" value="WH-like_DNA-bd_sf"/>
</dbReference>
<dbReference type="PANTHER" id="PTHR33164:SF94">
    <property type="entry name" value="TRANSCRIPTIONAL REGULATORY PROTEIN-RELATED"/>
    <property type="match status" value="1"/>
</dbReference>
<protein>
    <submittedName>
        <fullName evidence="3">MarR family winged helix-turn-helix transcriptional regulator</fullName>
    </submittedName>
</protein>
<feature type="domain" description="HTH marR-type" evidence="2">
    <location>
        <begin position="16"/>
        <end position="152"/>
    </location>
</feature>
<dbReference type="SMART" id="SM00347">
    <property type="entry name" value="HTH_MARR"/>
    <property type="match status" value="1"/>
</dbReference>
<dbReference type="PANTHER" id="PTHR33164">
    <property type="entry name" value="TRANSCRIPTIONAL REGULATOR, MARR FAMILY"/>
    <property type="match status" value="1"/>
</dbReference>
<dbReference type="EMBL" id="JAJAQC010000002">
    <property type="protein sequence ID" value="MDA0562896.1"/>
    <property type="molecule type" value="Genomic_DNA"/>
</dbReference>
<feature type="region of interest" description="Disordered" evidence="1">
    <location>
        <begin position="156"/>
        <end position="194"/>
    </location>
</feature>
<dbReference type="InterPro" id="IPR000835">
    <property type="entry name" value="HTH_MarR-typ"/>
</dbReference>
<evidence type="ECO:0000313" key="4">
    <source>
        <dbReference type="Proteomes" id="UP001140076"/>
    </source>
</evidence>
<keyword evidence="4" id="KW-1185">Reference proteome</keyword>
<dbReference type="GO" id="GO:0006950">
    <property type="term" value="P:response to stress"/>
    <property type="evidence" value="ECO:0007669"/>
    <property type="project" value="TreeGrafter"/>
</dbReference>
<dbReference type="Gene3D" id="1.10.10.10">
    <property type="entry name" value="Winged helix-like DNA-binding domain superfamily/Winged helix DNA-binding domain"/>
    <property type="match status" value="1"/>
</dbReference>
<dbReference type="GO" id="GO:0003700">
    <property type="term" value="F:DNA-binding transcription factor activity"/>
    <property type="evidence" value="ECO:0007669"/>
    <property type="project" value="InterPro"/>
</dbReference>
<dbReference type="InterPro" id="IPR036390">
    <property type="entry name" value="WH_DNA-bd_sf"/>
</dbReference>
<accession>A0A9X3NRR6</accession>
<reference evidence="3" key="1">
    <citation type="submission" date="2021-10" db="EMBL/GenBank/DDBJ databases">
        <title>Streptomonospora sp. nov., isolated from mangrove soil.</title>
        <authorList>
            <person name="Chen X."/>
            <person name="Ge X."/>
            <person name="Liu W."/>
        </authorList>
    </citation>
    <scope>NUCLEOTIDE SEQUENCE</scope>
    <source>
        <strain evidence="3">S1-112</strain>
    </source>
</reference>
<sequence length="194" mass="20544">MAAESEGRSAAGPSVEDGIRALLLLMPRLVGRAKRLPVPEELRSFSLAPRHLSLLAYLLFDGPMSVNELAGRLEVAPSTASLMVGDLSRQGVLDRREDQADRRRMIVSIAEEHRPAITAWLAQGAQAWRVALEPLSPAERRMFVDTLAVYEREVARRTDGGGGGPERTDGAAGATGTAGKDDGDTADTGDAGGG</sequence>
<organism evidence="3 4">
    <name type="scientific">Streptomonospora mangrovi</name>
    <dbReference type="NCBI Taxonomy" id="2883123"/>
    <lineage>
        <taxon>Bacteria</taxon>
        <taxon>Bacillati</taxon>
        <taxon>Actinomycetota</taxon>
        <taxon>Actinomycetes</taxon>
        <taxon>Streptosporangiales</taxon>
        <taxon>Nocardiopsidaceae</taxon>
        <taxon>Streptomonospora</taxon>
    </lineage>
</organism>
<dbReference type="RefSeq" id="WP_270070194.1">
    <property type="nucleotide sequence ID" value="NZ_JAJAQC010000002.1"/>
</dbReference>
<proteinExistence type="predicted"/>
<dbReference type="PROSITE" id="PS50995">
    <property type="entry name" value="HTH_MARR_2"/>
    <property type="match status" value="1"/>
</dbReference>
<evidence type="ECO:0000313" key="3">
    <source>
        <dbReference type="EMBL" id="MDA0562896.1"/>
    </source>
</evidence>